<dbReference type="AlphaFoldDB" id="A0A434ATX1"/>
<sequence>METLAYTKKHTTESKAERVYQFRSISIEELAKIHYHSNFPSCRAQWMSNWLSVFKEVKNNVIGYGKKPYIIAAFQKEELVAIVPLLKLNRTYFKYIRIEFLEFLGQQWSSLGNDIIVLKELEVAFTSELIRWIKKNIPFHFLFLKYLPENSIFAKQLSLFHYAGAAFIEVDSYNNYEDFAEKVYTRKFREDLRRTLRRTNKHGFEMTVNTEKITKESLKQIRRISKSKLIDGKSFLYEDAKKEEFHLKMYEEFNSQVVFVKFNGQPVAYGTSIDWNGERIGIDAAFDRDYRKFGAGIQCINASIKTSFEDKMQKMSFGMGLDTYKFQFTDKVQTYYMSFDFTYRLKALLALPYFYYQLQKRDKKVSEMLRNIIKNE</sequence>
<dbReference type="PROSITE" id="PS51186">
    <property type="entry name" value="GNAT"/>
    <property type="match status" value="1"/>
</dbReference>
<organism evidence="2 3">
    <name type="scientific">Ancylomarina longa</name>
    <dbReference type="NCBI Taxonomy" id="2487017"/>
    <lineage>
        <taxon>Bacteria</taxon>
        <taxon>Pseudomonadati</taxon>
        <taxon>Bacteroidota</taxon>
        <taxon>Bacteroidia</taxon>
        <taxon>Marinilabiliales</taxon>
        <taxon>Marinifilaceae</taxon>
        <taxon>Ancylomarina</taxon>
    </lineage>
</organism>
<keyword evidence="3" id="KW-1185">Reference proteome</keyword>
<dbReference type="InterPro" id="IPR038740">
    <property type="entry name" value="BioF2-like_GNAT_dom"/>
</dbReference>
<dbReference type="RefSeq" id="WP_127344044.1">
    <property type="nucleotide sequence ID" value="NZ_RJJX01000014.1"/>
</dbReference>
<accession>A0A434ATX1</accession>
<dbReference type="Pfam" id="PF13480">
    <property type="entry name" value="Acetyltransf_6"/>
    <property type="match status" value="1"/>
</dbReference>
<comment type="caution">
    <text evidence="2">The sequence shown here is derived from an EMBL/GenBank/DDBJ whole genome shotgun (WGS) entry which is preliminary data.</text>
</comment>
<reference evidence="2 3" key="1">
    <citation type="submission" date="2018-11" db="EMBL/GenBank/DDBJ databases">
        <title>Parancylomarina longa gen. nov., sp. nov., isolated from sediments of southern Okinawa.</title>
        <authorList>
            <person name="Fu T."/>
        </authorList>
    </citation>
    <scope>NUCLEOTIDE SEQUENCE [LARGE SCALE GENOMIC DNA]</scope>
    <source>
        <strain evidence="2 3">T3-2 S1-C</strain>
    </source>
</reference>
<keyword evidence="2" id="KW-0808">Transferase</keyword>
<name>A0A434ATX1_9BACT</name>
<dbReference type="SUPFAM" id="SSF55729">
    <property type="entry name" value="Acyl-CoA N-acyltransferases (Nat)"/>
    <property type="match status" value="1"/>
</dbReference>
<proteinExistence type="predicted"/>
<dbReference type="EMBL" id="RJJX01000014">
    <property type="protein sequence ID" value="RUT77876.1"/>
    <property type="molecule type" value="Genomic_DNA"/>
</dbReference>
<evidence type="ECO:0000313" key="2">
    <source>
        <dbReference type="EMBL" id="RUT77876.1"/>
    </source>
</evidence>
<feature type="domain" description="N-acetyltransferase" evidence="1">
    <location>
        <begin position="208"/>
        <end position="348"/>
    </location>
</feature>
<gene>
    <name evidence="2" type="ORF">DLK05_11090</name>
</gene>
<dbReference type="OrthoDB" id="1113630at2"/>
<dbReference type="Gene3D" id="3.40.630.30">
    <property type="match status" value="1"/>
</dbReference>
<dbReference type="GO" id="GO:0016747">
    <property type="term" value="F:acyltransferase activity, transferring groups other than amino-acyl groups"/>
    <property type="evidence" value="ECO:0007669"/>
    <property type="project" value="InterPro"/>
</dbReference>
<dbReference type="Proteomes" id="UP000282985">
    <property type="component" value="Unassembled WGS sequence"/>
</dbReference>
<evidence type="ECO:0000313" key="3">
    <source>
        <dbReference type="Proteomes" id="UP000282985"/>
    </source>
</evidence>
<evidence type="ECO:0000259" key="1">
    <source>
        <dbReference type="PROSITE" id="PS51186"/>
    </source>
</evidence>
<dbReference type="InterPro" id="IPR000182">
    <property type="entry name" value="GNAT_dom"/>
</dbReference>
<protein>
    <submittedName>
        <fullName evidence="2">GNAT family N-acetyltransferase</fullName>
    </submittedName>
</protein>
<dbReference type="InterPro" id="IPR016181">
    <property type="entry name" value="Acyl_CoA_acyltransferase"/>
</dbReference>